<keyword evidence="3" id="KW-1185">Reference proteome</keyword>
<feature type="region of interest" description="Disordered" evidence="1">
    <location>
        <begin position="88"/>
        <end position="144"/>
    </location>
</feature>
<reference evidence="2 3" key="1">
    <citation type="submission" date="2015-06" db="EMBL/GenBank/DDBJ databases">
        <title>Draft genome of the ant-associated black yeast Phialophora attae CBS 131958.</title>
        <authorList>
            <person name="Moreno L.F."/>
            <person name="Stielow B.J."/>
            <person name="de Hoog S."/>
            <person name="Vicente V.A."/>
            <person name="Weiss V.A."/>
            <person name="de Vries M."/>
            <person name="Cruz L.M."/>
            <person name="Souza E.M."/>
        </authorList>
    </citation>
    <scope>NUCLEOTIDE SEQUENCE [LARGE SCALE GENOMIC DNA]</scope>
    <source>
        <strain evidence="2 3">CBS 131958</strain>
    </source>
</reference>
<dbReference type="VEuPathDB" id="FungiDB:AB675_4283"/>
<protein>
    <submittedName>
        <fullName evidence="2">Uncharacterized protein</fullName>
    </submittedName>
</protein>
<sequence length="714" mass="77364">MEQQTCLLAPQRYTVSQLLQISRDAKYPFDLSKFTYDAARGVVPPLGDIAVSSRRSSSQRVRSQGWSSESVEATSEIVSLSGNASLPATAVNPLRQPSNPPTGPKPQKDAGFAKFLKKHSSPTHNRVTTGGRIVPMEKRDSPPKFDLEQSYAAREAFQSGLKDVYTPSAQLLGSPPQHGVQHADQCPSSAPLSPASEHGHGVTPGIPNTATVPQAGVPVLGYPMPAYGVPIMPPYPIPAPYYYMPGSGFPANPAYVPQRGWQPPAQAAMSVGGRDKFEGVEPTTQLLVTAQSCLFQAQSQYDLLDRQLKSMDRHRAVSTHDPTLAAQRMAVVQQRAELKAMINRLLVQVETLQNTKPLLVGSPSKFAPSARPFVPQANTQQSPAPIRPQSHSGSPELTAHTDRGFVERSPVPPARNRKIIPIVPPPANGAATGQQMQRSAESEPMWEVDKWGVRYRAVSDRSGCSTQQSLEPTKTSVVVMNKSQARQASVARKFSAGSAAAAEIIGWQGERPGSLPEELVGLTESYYDALRLPVGVITKFTLPNEDTFEVCGAALQPGDGMSEVEQSYWSRKPEFNKAILDGLRRKAQIMDADQYDDEYLLGAHVNPVVGVRDVQDLLQEAMNIEADRRRQAASAPISMPLRGIEEEDFDVPEDMSNKGFTSTSLQSVHATVRLPPSFDGATDNSRRDAKTVLTATSKSHNPRVLHRSAPGGGA</sequence>
<accession>A0A0N1H213</accession>
<name>A0A0N1H213_9EURO</name>
<dbReference type="EMBL" id="LFJN01000018">
    <property type="protein sequence ID" value="KPI38577.1"/>
    <property type="molecule type" value="Genomic_DNA"/>
</dbReference>
<feature type="compositionally biased region" description="Basic and acidic residues" evidence="1">
    <location>
        <begin position="135"/>
        <end position="144"/>
    </location>
</feature>
<dbReference type="AlphaFoldDB" id="A0A0N1H213"/>
<dbReference type="RefSeq" id="XP_017998540.1">
    <property type="nucleotide sequence ID" value="XM_018144412.1"/>
</dbReference>
<dbReference type="GeneID" id="28736292"/>
<evidence type="ECO:0000313" key="2">
    <source>
        <dbReference type="EMBL" id="KPI38577.1"/>
    </source>
</evidence>
<proteinExistence type="predicted"/>
<gene>
    <name evidence="2" type="ORF">AB675_4283</name>
</gene>
<feature type="region of interest" description="Disordered" evidence="1">
    <location>
        <begin position="661"/>
        <end position="714"/>
    </location>
</feature>
<evidence type="ECO:0000313" key="3">
    <source>
        <dbReference type="Proteomes" id="UP000038010"/>
    </source>
</evidence>
<comment type="caution">
    <text evidence="2">The sequence shown here is derived from an EMBL/GenBank/DDBJ whole genome shotgun (WGS) entry which is preliminary data.</text>
</comment>
<organism evidence="2 3">
    <name type="scientific">Cyphellophora attinorum</name>
    <dbReference type="NCBI Taxonomy" id="1664694"/>
    <lineage>
        <taxon>Eukaryota</taxon>
        <taxon>Fungi</taxon>
        <taxon>Dikarya</taxon>
        <taxon>Ascomycota</taxon>
        <taxon>Pezizomycotina</taxon>
        <taxon>Eurotiomycetes</taxon>
        <taxon>Chaetothyriomycetidae</taxon>
        <taxon>Chaetothyriales</taxon>
        <taxon>Cyphellophoraceae</taxon>
        <taxon>Cyphellophora</taxon>
    </lineage>
</organism>
<dbReference type="Proteomes" id="UP000038010">
    <property type="component" value="Unassembled WGS sequence"/>
</dbReference>
<feature type="compositionally biased region" description="Polar residues" evidence="1">
    <location>
        <begin position="376"/>
        <end position="395"/>
    </location>
</feature>
<evidence type="ECO:0000256" key="1">
    <source>
        <dbReference type="SAM" id="MobiDB-lite"/>
    </source>
</evidence>
<feature type="region of interest" description="Disordered" evidence="1">
    <location>
        <begin position="167"/>
        <end position="209"/>
    </location>
</feature>
<dbReference type="OrthoDB" id="5401902at2759"/>
<feature type="region of interest" description="Disordered" evidence="1">
    <location>
        <begin position="369"/>
        <end position="432"/>
    </location>
</feature>